<dbReference type="OrthoDB" id="565984at2759"/>
<organism evidence="2 3">
    <name type="scientific">Batrachochytrium dendrobatidis (strain JEL423)</name>
    <dbReference type="NCBI Taxonomy" id="403673"/>
    <lineage>
        <taxon>Eukaryota</taxon>
        <taxon>Fungi</taxon>
        <taxon>Fungi incertae sedis</taxon>
        <taxon>Chytridiomycota</taxon>
        <taxon>Chytridiomycota incertae sedis</taxon>
        <taxon>Chytridiomycetes</taxon>
        <taxon>Rhizophydiales</taxon>
        <taxon>Rhizophydiales incertae sedis</taxon>
        <taxon>Batrachochytrium</taxon>
    </lineage>
</organism>
<evidence type="ECO:0008006" key="4">
    <source>
        <dbReference type="Google" id="ProtNLM"/>
    </source>
</evidence>
<dbReference type="PANTHER" id="PTHR34070">
    <property type="entry name" value="ARMADILLO-TYPE FOLD"/>
    <property type="match status" value="1"/>
</dbReference>
<dbReference type="CDD" id="cd06561">
    <property type="entry name" value="AlkD_like"/>
    <property type="match status" value="1"/>
</dbReference>
<dbReference type="AlphaFoldDB" id="A0A177WL45"/>
<dbReference type="InterPro" id="IPR014825">
    <property type="entry name" value="DNA_alkylation"/>
</dbReference>
<dbReference type="PANTHER" id="PTHR34070:SF1">
    <property type="entry name" value="DNA ALKYLATION REPAIR PROTEIN"/>
    <property type="match status" value="1"/>
</dbReference>
<dbReference type="SUPFAM" id="SSF48371">
    <property type="entry name" value="ARM repeat"/>
    <property type="match status" value="1"/>
</dbReference>
<evidence type="ECO:0000313" key="2">
    <source>
        <dbReference type="EMBL" id="OAJ40818.1"/>
    </source>
</evidence>
<dbReference type="VEuPathDB" id="FungiDB:BDEG_24515"/>
<accession>A0A177WL45</accession>
<sequence length="356" mass="40607">MNGKRQLEATDPTSNKRRLRSANPVPIQNITHYPTFGETSVFHLVSTVTNEQPLPKGRSKFEQVLITLVGPTMLIAWKQWIESTLVPSLHQKATLHRREYNEKYMRGEISYIGLTIPETDKICKSWLHSVNVFIDQSFNSKANNLEPSLSKTTLKQLLTLSLYYSNQFEIKFAATYFWQSHIDEWMLTHPGYDLLALVFDAGLVNEWATCDSICARLTSKAVGHLMKTNPSVFDSIVASILEPWAINPEYNLWKRRAAIVTLIPLAATSSNTLRDTLTRMTTCVVKSPERFLQTAVGWSMRQLSVGHRDHVVEWAHSVGFDFMSMEALRSLCEKLPIHIRKELVMKMRAHRSSAAT</sequence>
<dbReference type="Pfam" id="PF08713">
    <property type="entry name" value="DNA_alkylation"/>
    <property type="match status" value="1"/>
</dbReference>
<dbReference type="InterPro" id="IPR016024">
    <property type="entry name" value="ARM-type_fold"/>
</dbReference>
<evidence type="ECO:0000256" key="1">
    <source>
        <dbReference type="SAM" id="MobiDB-lite"/>
    </source>
</evidence>
<dbReference type="Gene3D" id="1.25.10.90">
    <property type="match status" value="1"/>
</dbReference>
<dbReference type="EMBL" id="DS022305">
    <property type="protein sequence ID" value="OAJ40818.1"/>
    <property type="molecule type" value="Genomic_DNA"/>
</dbReference>
<gene>
    <name evidence="2" type="ORF">BDEG_24515</name>
</gene>
<reference evidence="2 3" key="1">
    <citation type="submission" date="2006-10" db="EMBL/GenBank/DDBJ databases">
        <title>The Genome Sequence of Batrachochytrium dendrobatidis JEL423.</title>
        <authorList>
            <consortium name="The Broad Institute Genome Sequencing Platform"/>
            <person name="Birren B."/>
            <person name="Lander E."/>
            <person name="Galagan J."/>
            <person name="Cuomo C."/>
            <person name="Devon K."/>
            <person name="Jaffe D."/>
            <person name="Butler J."/>
            <person name="Alvarez P."/>
            <person name="Gnerre S."/>
            <person name="Grabherr M."/>
            <person name="Kleber M."/>
            <person name="Mauceli E."/>
            <person name="Brockman W."/>
            <person name="Young S."/>
            <person name="LaButti K."/>
            <person name="Sykes S."/>
            <person name="DeCaprio D."/>
            <person name="Crawford M."/>
            <person name="Koehrsen M."/>
            <person name="Engels R."/>
            <person name="Montgomery P."/>
            <person name="Pearson M."/>
            <person name="Howarth C."/>
            <person name="Larson L."/>
            <person name="White J."/>
            <person name="O'Leary S."/>
            <person name="Kodira C."/>
            <person name="Zeng Q."/>
            <person name="Yandava C."/>
            <person name="Alvarado L."/>
            <person name="Longcore J."/>
            <person name="James T."/>
        </authorList>
    </citation>
    <scope>NUCLEOTIDE SEQUENCE [LARGE SCALE GENOMIC DNA]</scope>
    <source>
        <strain evidence="2 3">JEL423</strain>
    </source>
</reference>
<dbReference type="Proteomes" id="UP000077115">
    <property type="component" value="Unassembled WGS sequence"/>
</dbReference>
<reference evidence="2 3" key="2">
    <citation type="submission" date="2016-05" db="EMBL/GenBank/DDBJ databases">
        <title>Lineage-specific infection strategies underlie the spectrum of fungal disease in amphibians.</title>
        <authorList>
            <person name="Cuomo C.A."/>
            <person name="Farrer R.A."/>
            <person name="James T."/>
            <person name="Longcore J."/>
            <person name="Birren B."/>
        </authorList>
    </citation>
    <scope>NUCLEOTIDE SEQUENCE [LARGE SCALE GENOMIC DNA]</scope>
    <source>
        <strain evidence="2 3">JEL423</strain>
    </source>
</reference>
<feature type="region of interest" description="Disordered" evidence="1">
    <location>
        <begin position="1"/>
        <end position="24"/>
    </location>
</feature>
<evidence type="ECO:0000313" key="3">
    <source>
        <dbReference type="Proteomes" id="UP000077115"/>
    </source>
</evidence>
<protein>
    <recommendedName>
        <fullName evidence="4">DNA alkylation repair enzyme</fullName>
    </recommendedName>
</protein>
<name>A0A177WL45_BATDL</name>
<dbReference type="eggNOG" id="ENOG502S5QV">
    <property type="taxonomic scope" value="Eukaryota"/>
</dbReference>
<proteinExistence type="predicted"/>